<sequence>MSWLMLETFGLVCTVFVLLYYYSLSKLNYWQRRGIKGPKPLPFFGNFKDVLLGKISTTDCFHKAYNEYKDEPLIGVYGGHDPLLIVKDLDLVKDVLIKDFSKFAHRTHRAVREVEPLSEQLFRLDAERWRGLRVKMSTFFSTGRLKDMFDLMKQCSEDFDKYLEKLVDKGEPVEFRNTAAKFTTAVISACVFSIQSNSLSDEDCEFRKMSKKALSTNLSQFLNDRMREYPFLFKIFGRFFVDHEVTNFFSTAVKEAMDYRDDHDIHTRDFIDILADVRAHPEKVNLKEADNLFLTSQAQLFFLAGSENASLTISNALYELAWKPAIQEKVRAEILQVLKKTNGEITYDGVEEMKYLNACLLETLRMYPVLQWLSRSAMEDYTFSGTKLTIPKNQQVFLPVYSIHRDPDIYPNPDVFDPERFTEENMKTRHLMSHLPFGDGPRHCSGIRLAKKQLKVGMVTVLSKYKVEVCEKTRKEYKVDKRQLFLLQPADGVHLKLTKLAA</sequence>
<evidence type="ECO:0000256" key="1">
    <source>
        <dbReference type="ARBA" id="ARBA00001971"/>
    </source>
</evidence>
<dbReference type="GO" id="GO:0016705">
    <property type="term" value="F:oxidoreductase activity, acting on paired donors, with incorporation or reduction of molecular oxygen"/>
    <property type="evidence" value="ECO:0007669"/>
    <property type="project" value="InterPro"/>
</dbReference>
<feature type="transmembrane region" description="Helical" evidence="14">
    <location>
        <begin position="6"/>
        <end position="24"/>
    </location>
</feature>
<dbReference type="Pfam" id="PF00067">
    <property type="entry name" value="p450"/>
    <property type="match status" value="1"/>
</dbReference>
<dbReference type="AlphaFoldDB" id="A0A310SB73"/>
<evidence type="ECO:0000256" key="13">
    <source>
        <dbReference type="PIRSR" id="PIRSR602401-1"/>
    </source>
</evidence>
<evidence type="ECO:0000256" key="8">
    <source>
        <dbReference type="ARBA" id="ARBA00022848"/>
    </source>
</evidence>
<organism evidence="15 16">
    <name type="scientific">Eufriesea mexicana</name>
    <dbReference type="NCBI Taxonomy" id="516756"/>
    <lineage>
        <taxon>Eukaryota</taxon>
        <taxon>Metazoa</taxon>
        <taxon>Ecdysozoa</taxon>
        <taxon>Arthropoda</taxon>
        <taxon>Hexapoda</taxon>
        <taxon>Insecta</taxon>
        <taxon>Pterygota</taxon>
        <taxon>Neoptera</taxon>
        <taxon>Endopterygota</taxon>
        <taxon>Hymenoptera</taxon>
        <taxon>Apocrita</taxon>
        <taxon>Aculeata</taxon>
        <taxon>Apoidea</taxon>
        <taxon>Anthophila</taxon>
        <taxon>Apidae</taxon>
        <taxon>Eufriesea</taxon>
    </lineage>
</organism>
<name>A0A310SB73_9HYME</name>
<keyword evidence="12 14" id="KW-0472">Membrane</keyword>
<evidence type="ECO:0000256" key="9">
    <source>
        <dbReference type="ARBA" id="ARBA00023002"/>
    </source>
</evidence>
<evidence type="ECO:0000256" key="11">
    <source>
        <dbReference type="ARBA" id="ARBA00023033"/>
    </source>
</evidence>
<keyword evidence="11" id="KW-0503">Monooxygenase</keyword>
<keyword evidence="16" id="KW-1185">Reference proteome</keyword>
<evidence type="ECO:0000256" key="10">
    <source>
        <dbReference type="ARBA" id="ARBA00023004"/>
    </source>
</evidence>
<dbReference type="InterPro" id="IPR050476">
    <property type="entry name" value="Insect_CytP450_Detox"/>
</dbReference>
<reference evidence="15 16" key="1">
    <citation type="submission" date="2015-07" db="EMBL/GenBank/DDBJ databases">
        <title>The genome of Eufriesea mexicana.</title>
        <authorList>
            <person name="Pan H."/>
            <person name="Kapheim K."/>
        </authorList>
    </citation>
    <scope>NUCLEOTIDE SEQUENCE [LARGE SCALE GENOMIC DNA]</scope>
    <source>
        <strain evidence="15">0111107269</strain>
        <tissue evidence="15">Whole body</tissue>
    </source>
</reference>
<keyword evidence="6 13" id="KW-0479">Metal-binding</keyword>
<evidence type="ECO:0000313" key="16">
    <source>
        <dbReference type="Proteomes" id="UP000250275"/>
    </source>
</evidence>
<keyword evidence="9" id="KW-0560">Oxidoreductase</keyword>
<dbReference type="SUPFAM" id="SSF48264">
    <property type="entry name" value="Cytochrome P450"/>
    <property type="match status" value="1"/>
</dbReference>
<dbReference type="FunFam" id="1.10.630.10:FF:000042">
    <property type="entry name" value="Cytochrome P450"/>
    <property type="match status" value="1"/>
</dbReference>
<dbReference type="PANTHER" id="PTHR24292">
    <property type="entry name" value="CYTOCHROME P450"/>
    <property type="match status" value="1"/>
</dbReference>
<gene>
    <name evidence="15" type="ORF">WN48_03255</name>
</gene>
<keyword evidence="7" id="KW-0256">Endoplasmic reticulum</keyword>
<dbReference type="Gene3D" id="1.10.630.10">
    <property type="entry name" value="Cytochrome P450"/>
    <property type="match status" value="1"/>
</dbReference>
<keyword evidence="10 13" id="KW-0408">Iron</keyword>
<evidence type="ECO:0000256" key="7">
    <source>
        <dbReference type="ARBA" id="ARBA00022824"/>
    </source>
</evidence>
<comment type="cofactor">
    <cofactor evidence="1 13">
        <name>heme</name>
        <dbReference type="ChEBI" id="CHEBI:30413"/>
    </cofactor>
</comment>
<keyword evidence="8" id="KW-0492">Microsome</keyword>
<evidence type="ECO:0000256" key="12">
    <source>
        <dbReference type="ARBA" id="ARBA00023136"/>
    </source>
</evidence>
<dbReference type="CDD" id="cd11056">
    <property type="entry name" value="CYP6-like"/>
    <property type="match status" value="1"/>
</dbReference>
<keyword evidence="14" id="KW-0812">Transmembrane</keyword>
<dbReference type="GO" id="GO:0005506">
    <property type="term" value="F:iron ion binding"/>
    <property type="evidence" value="ECO:0007669"/>
    <property type="project" value="InterPro"/>
</dbReference>
<evidence type="ECO:0000256" key="2">
    <source>
        <dbReference type="ARBA" id="ARBA00004174"/>
    </source>
</evidence>
<evidence type="ECO:0000256" key="3">
    <source>
        <dbReference type="ARBA" id="ARBA00004406"/>
    </source>
</evidence>
<dbReference type="OrthoDB" id="2789670at2759"/>
<protein>
    <submittedName>
        <fullName evidence="15">Cytochrome P450 6B1</fullName>
    </submittedName>
</protein>
<dbReference type="InterPro" id="IPR002401">
    <property type="entry name" value="Cyt_P450_E_grp-I"/>
</dbReference>
<keyword evidence="5 13" id="KW-0349">Heme</keyword>
<evidence type="ECO:0000313" key="15">
    <source>
        <dbReference type="EMBL" id="OAD56568.1"/>
    </source>
</evidence>
<proteinExistence type="inferred from homology"/>
<dbReference type="EMBL" id="KQ761855">
    <property type="protein sequence ID" value="OAD56568.1"/>
    <property type="molecule type" value="Genomic_DNA"/>
</dbReference>
<dbReference type="GO" id="GO:0004497">
    <property type="term" value="F:monooxygenase activity"/>
    <property type="evidence" value="ECO:0007669"/>
    <property type="project" value="UniProtKB-KW"/>
</dbReference>
<evidence type="ECO:0000256" key="6">
    <source>
        <dbReference type="ARBA" id="ARBA00022723"/>
    </source>
</evidence>
<dbReference type="Proteomes" id="UP000250275">
    <property type="component" value="Unassembled WGS sequence"/>
</dbReference>
<dbReference type="PRINTS" id="PR00463">
    <property type="entry name" value="EP450I"/>
</dbReference>
<accession>A0A310SB73</accession>
<evidence type="ECO:0000256" key="14">
    <source>
        <dbReference type="SAM" id="Phobius"/>
    </source>
</evidence>
<dbReference type="PRINTS" id="PR00385">
    <property type="entry name" value="P450"/>
</dbReference>
<keyword evidence="14" id="KW-1133">Transmembrane helix</keyword>
<dbReference type="PANTHER" id="PTHR24292:SF45">
    <property type="entry name" value="CYTOCHROME P450 6G1-RELATED"/>
    <property type="match status" value="1"/>
</dbReference>
<dbReference type="GO" id="GO:0005789">
    <property type="term" value="C:endoplasmic reticulum membrane"/>
    <property type="evidence" value="ECO:0007669"/>
    <property type="project" value="UniProtKB-SubCell"/>
</dbReference>
<comment type="subcellular location">
    <subcellularLocation>
        <location evidence="3">Endoplasmic reticulum membrane</location>
        <topology evidence="3">Peripheral membrane protein</topology>
    </subcellularLocation>
    <subcellularLocation>
        <location evidence="2">Microsome membrane</location>
        <topology evidence="2">Peripheral membrane protein</topology>
    </subcellularLocation>
</comment>
<feature type="binding site" description="axial binding residue" evidence="13">
    <location>
        <position position="444"/>
    </location>
    <ligand>
        <name>heme</name>
        <dbReference type="ChEBI" id="CHEBI:30413"/>
    </ligand>
    <ligandPart>
        <name>Fe</name>
        <dbReference type="ChEBI" id="CHEBI:18248"/>
    </ligandPart>
</feature>
<evidence type="ECO:0000256" key="5">
    <source>
        <dbReference type="ARBA" id="ARBA00022617"/>
    </source>
</evidence>
<dbReference type="InterPro" id="IPR001128">
    <property type="entry name" value="Cyt_P450"/>
</dbReference>
<dbReference type="InterPro" id="IPR036396">
    <property type="entry name" value="Cyt_P450_sf"/>
</dbReference>
<dbReference type="GO" id="GO:0020037">
    <property type="term" value="F:heme binding"/>
    <property type="evidence" value="ECO:0007669"/>
    <property type="project" value="InterPro"/>
</dbReference>
<evidence type="ECO:0000256" key="4">
    <source>
        <dbReference type="ARBA" id="ARBA00010617"/>
    </source>
</evidence>
<comment type="similarity">
    <text evidence="4">Belongs to the cytochrome P450 family.</text>
</comment>